<organism evidence="2 3">
    <name type="scientific">candidate division WOR-3 bacterium JGI_Cruoil_03_51_56</name>
    <dbReference type="NCBI Taxonomy" id="1973747"/>
    <lineage>
        <taxon>Bacteria</taxon>
        <taxon>Bacteria division WOR-3</taxon>
    </lineage>
</organism>
<dbReference type="AlphaFoldDB" id="A0A235BWW3"/>
<dbReference type="InterPro" id="IPR023214">
    <property type="entry name" value="HAD_sf"/>
</dbReference>
<dbReference type="Gene3D" id="1.10.150.400">
    <property type="match status" value="1"/>
</dbReference>
<sequence length="243" mass="27493">MIKAVTFDFWDTLYPSLGSNGDKSTAEFRAEVLHKFFLEHGKEFTIEEARAAYDCAEREHLEHWHTNLRQPQVKKAIDCILGSLNEKLNADQRLELAVRLRLKPEIDCIEPCNGVPELLAELSQRFRLGIISDTWLTPGEQVRQLMRKHSLLKCFSATVFSDETGFLKPHPQQFRIALQAVGTEAGETVHVGDSEARDVIGAKQLGMKTVLLDHACSKEDSQADAIIAHISRFKQVIRELSDK</sequence>
<dbReference type="InterPro" id="IPR051540">
    <property type="entry name" value="S-2-haloacid_dehalogenase"/>
</dbReference>
<dbReference type="InterPro" id="IPR036412">
    <property type="entry name" value="HAD-like_sf"/>
</dbReference>
<comment type="caution">
    <text evidence="2">The sequence shown here is derived from an EMBL/GenBank/DDBJ whole genome shotgun (WGS) entry which is preliminary data.</text>
</comment>
<dbReference type="PRINTS" id="PR00413">
    <property type="entry name" value="HADHALOGNASE"/>
</dbReference>
<evidence type="ECO:0008006" key="4">
    <source>
        <dbReference type="Google" id="ProtNLM"/>
    </source>
</evidence>
<dbReference type="Gene3D" id="3.40.50.1000">
    <property type="entry name" value="HAD superfamily/HAD-like"/>
    <property type="match status" value="1"/>
</dbReference>
<protein>
    <recommendedName>
        <fullName evidence="4">HAD family hydrolase</fullName>
    </recommendedName>
</protein>
<accession>A0A235BWW3</accession>
<dbReference type="SFLD" id="SFLDS00003">
    <property type="entry name" value="Haloacid_Dehalogenase"/>
    <property type="match status" value="1"/>
</dbReference>
<dbReference type="SFLD" id="SFLDG01129">
    <property type="entry name" value="C1.5:_HAD__Beta-PGM__Phosphata"/>
    <property type="match status" value="1"/>
</dbReference>
<dbReference type="NCBIfam" id="TIGR01549">
    <property type="entry name" value="HAD-SF-IA-v1"/>
    <property type="match status" value="1"/>
</dbReference>
<dbReference type="Proteomes" id="UP000215559">
    <property type="component" value="Unassembled WGS sequence"/>
</dbReference>
<dbReference type="NCBIfam" id="TIGR01509">
    <property type="entry name" value="HAD-SF-IA-v3"/>
    <property type="match status" value="1"/>
</dbReference>
<dbReference type="PANTHER" id="PTHR43316">
    <property type="entry name" value="HYDROLASE, HALOACID DELAHOGENASE-RELATED"/>
    <property type="match status" value="1"/>
</dbReference>
<dbReference type="InterPro" id="IPR006439">
    <property type="entry name" value="HAD-SF_hydro_IA"/>
</dbReference>
<dbReference type="PANTHER" id="PTHR43316:SF3">
    <property type="entry name" value="HALOACID DEHALOGENASE, TYPE II (AFU_ORTHOLOGUE AFUA_2G07750)-RELATED"/>
    <property type="match status" value="1"/>
</dbReference>
<dbReference type="SUPFAM" id="SSF56784">
    <property type="entry name" value="HAD-like"/>
    <property type="match status" value="1"/>
</dbReference>
<evidence type="ECO:0000256" key="1">
    <source>
        <dbReference type="ARBA" id="ARBA00022801"/>
    </source>
</evidence>
<evidence type="ECO:0000313" key="2">
    <source>
        <dbReference type="EMBL" id="OYD16639.1"/>
    </source>
</evidence>
<dbReference type="EMBL" id="NOZP01000042">
    <property type="protein sequence ID" value="OYD16639.1"/>
    <property type="molecule type" value="Genomic_DNA"/>
</dbReference>
<dbReference type="GO" id="GO:0016787">
    <property type="term" value="F:hydrolase activity"/>
    <property type="evidence" value="ECO:0007669"/>
    <property type="project" value="UniProtKB-KW"/>
</dbReference>
<keyword evidence="1" id="KW-0378">Hydrolase</keyword>
<dbReference type="Pfam" id="PF00702">
    <property type="entry name" value="Hydrolase"/>
    <property type="match status" value="1"/>
</dbReference>
<proteinExistence type="predicted"/>
<evidence type="ECO:0000313" key="3">
    <source>
        <dbReference type="Proteomes" id="UP000215559"/>
    </source>
</evidence>
<reference evidence="2 3" key="1">
    <citation type="submission" date="2017-07" db="EMBL/GenBank/DDBJ databases">
        <title>Recovery of genomes from metagenomes via a dereplication, aggregation, and scoring strategy.</title>
        <authorList>
            <person name="Sieber C.M."/>
            <person name="Probst A.J."/>
            <person name="Sharrar A."/>
            <person name="Thomas B.C."/>
            <person name="Hess M."/>
            <person name="Tringe S.G."/>
            <person name="Banfield J.F."/>
        </authorList>
    </citation>
    <scope>NUCLEOTIDE SEQUENCE [LARGE SCALE GENOMIC DNA]</scope>
    <source>
        <strain evidence="2">JGI_Cruoil_03_51_56</strain>
    </source>
</reference>
<gene>
    <name evidence="2" type="ORF">CH330_02220</name>
</gene>
<name>A0A235BWW3_UNCW3</name>